<dbReference type="VEuPathDB" id="TriTrypDB:C4B63_123g27"/>
<dbReference type="VEuPathDB" id="TriTrypDB:BCY84_12080"/>
<dbReference type="VEuPathDB" id="TriTrypDB:C3747_126g107"/>
<accession>A0A2V2UT91</accession>
<dbReference type="VEuPathDB" id="TriTrypDB:TcCLB.508503.70"/>
<sequence>MPSPHSLNSVQAFLGNLPVESVREDLEVEDVPQNDEGLRLMAADANWSGVLLLAERLGAEADADTIQGLACKLRYTLVQVTAYFSMQRYAAAKKLVDAVGDLNSDRFTDPVTKESIVPFSLRFISALLPSYCGSAVETQCRLYVLLEECQKHAGVAVSPLRKARVKRIQRALVVSYYQTEKYADAIRLSEEMIAAERYDDGDYEGADFRVLKQILQLQQLATLCLHSGDIFLAEDVFRAIDGLSTAEESDDVQNFHRFLITINRALWLTFNDRAGEASQIFREVARGTSEFCRIPNAAEKSSSVVPTVSSQRQTSTAPLYAANTQSALCHKAFHQLWVSAATSHLSCIPYEATLNKNPTTLMASLIDTMEGYLRQNPVELLHSDAFLGNSVRLYTLEGGANRKKLDLLADMLEVFRCERGCIPPLDNMV</sequence>
<gene>
    <name evidence="1" type="ORF">C4B63_123g27</name>
</gene>
<name>A0A2V2UT91_TRYCR</name>
<dbReference type="AlphaFoldDB" id="A0A2V2UT91"/>
<dbReference type="VEuPathDB" id="TriTrypDB:Tc_MARK_2281"/>
<dbReference type="VEuPathDB" id="TriTrypDB:TCDM_07155"/>
<dbReference type="VEuPathDB" id="TriTrypDB:TCSYLVIO_003567"/>
<comment type="caution">
    <text evidence="1">The sequence shown here is derived from an EMBL/GenBank/DDBJ whole genome shotgun (WGS) entry which is preliminary data.</text>
</comment>
<dbReference type="VEuPathDB" id="TriTrypDB:TcCLB.510565.100"/>
<dbReference type="PANTHER" id="PTHR21581">
    <property type="entry name" value="D-ALANYL-D-ALANINE CARBOXYPEPTIDASE"/>
    <property type="match status" value="1"/>
</dbReference>
<reference evidence="1 2" key="1">
    <citation type="journal article" date="2018" name="Microb. Genom.">
        <title>Expanding an expanded genome: long-read sequencing of Trypanosoma cruzi.</title>
        <authorList>
            <person name="Berna L."/>
            <person name="Rodriguez M."/>
            <person name="Chiribao M.L."/>
            <person name="Parodi-Talice A."/>
            <person name="Pita S."/>
            <person name="Rijo G."/>
            <person name="Alvarez-Valin F."/>
            <person name="Robello C."/>
        </authorList>
    </citation>
    <scope>NUCLEOTIDE SEQUENCE [LARGE SCALE GENOMIC DNA]</scope>
    <source>
        <strain evidence="1 2">Dm28c</strain>
    </source>
</reference>
<dbReference type="Proteomes" id="UP000246121">
    <property type="component" value="Unassembled WGS sequence"/>
</dbReference>
<organism evidence="1 2">
    <name type="scientific">Trypanosoma cruzi</name>
    <dbReference type="NCBI Taxonomy" id="5693"/>
    <lineage>
        <taxon>Eukaryota</taxon>
        <taxon>Discoba</taxon>
        <taxon>Euglenozoa</taxon>
        <taxon>Kinetoplastea</taxon>
        <taxon>Metakinetoplastina</taxon>
        <taxon>Trypanosomatida</taxon>
        <taxon>Trypanosomatidae</taxon>
        <taxon>Trypanosoma</taxon>
        <taxon>Schizotrypanum</taxon>
    </lineage>
</organism>
<dbReference type="VEuPathDB" id="TriTrypDB:TcBrA4_0096310"/>
<dbReference type="VEuPathDB" id="TriTrypDB:TcYC6_0085710"/>
<protein>
    <submittedName>
        <fullName evidence="1">Uncharacterized protein</fullName>
    </submittedName>
</protein>
<dbReference type="VEuPathDB" id="TriTrypDB:TcG_04739"/>
<dbReference type="VEuPathDB" id="TriTrypDB:ECC02_007376"/>
<evidence type="ECO:0000313" key="2">
    <source>
        <dbReference type="Proteomes" id="UP000246121"/>
    </source>
</evidence>
<dbReference type="EMBL" id="PRFA01000123">
    <property type="protein sequence ID" value="PWU86382.1"/>
    <property type="molecule type" value="Genomic_DNA"/>
</dbReference>
<evidence type="ECO:0000313" key="1">
    <source>
        <dbReference type="EMBL" id="PWU86382.1"/>
    </source>
</evidence>
<dbReference type="VEuPathDB" id="TriTrypDB:TcCL_NonESM04802"/>
<dbReference type="PANTHER" id="PTHR21581:SF6">
    <property type="entry name" value="TRAFFICKING PROTEIN PARTICLE COMPLEX SUBUNIT 12"/>
    <property type="match status" value="1"/>
</dbReference>
<proteinExistence type="predicted"/>